<name>A0A6J5GNX9_9BURK</name>
<protein>
    <recommendedName>
        <fullName evidence="3">Multi-ubiquitin domain-containing protein</fullName>
    </recommendedName>
</protein>
<reference evidence="1 2" key="1">
    <citation type="submission" date="2020-04" db="EMBL/GenBank/DDBJ databases">
        <authorList>
            <person name="De Canck E."/>
        </authorList>
    </citation>
    <scope>NUCLEOTIDE SEQUENCE [LARGE SCALE GENOMIC DNA]</scope>
    <source>
        <strain evidence="1 2">LMG 27177</strain>
    </source>
</reference>
<dbReference type="Proteomes" id="UP000494252">
    <property type="component" value="Unassembled WGS sequence"/>
</dbReference>
<evidence type="ECO:0008006" key="3">
    <source>
        <dbReference type="Google" id="ProtNLM"/>
    </source>
</evidence>
<dbReference type="AlphaFoldDB" id="A0A6J5GNX9"/>
<evidence type="ECO:0000313" key="2">
    <source>
        <dbReference type="Proteomes" id="UP000494252"/>
    </source>
</evidence>
<accession>A0A6J5GNX9</accession>
<keyword evidence="2" id="KW-1185">Reference proteome</keyword>
<gene>
    <name evidence="1" type="ORF">LMG27177_05665</name>
</gene>
<dbReference type="RefSeq" id="WP_175164846.1">
    <property type="nucleotide sequence ID" value="NZ_CADIKI010000020.1"/>
</dbReference>
<proteinExistence type="predicted"/>
<organism evidence="1 2">
    <name type="scientific">Paraburkholderia fynbosensis</name>
    <dbReference type="NCBI Taxonomy" id="1200993"/>
    <lineage>
        <taxon>Bacteria</taxon>
        <taxon>Pseudomonadati</taxon>
        <taxon>Pseudomonadota</taxon>
        <taxon>Betaproteobacteria</taxon>
        <taxon>Burkholderiales</taxon>
        <taxon>Burkholderiaceae</taxon>
        <taxon>Paraburkholderia</taxon>
    </lineage>
</organism>
<dbReference type="EMBL" id="CADIKI010000020">
    <property type="protein sequence ID" value="CAB3804529.1"/>
    <property type="molecule type" value="Genomic_DNA"/>
</dbReference>
<evidence type="ECO:0000313" key="1">
    <source>
        <dbReference type="EMBL" id="CAB3804529.1"/>
    </source>
</evidence>
<sequence>MSHTDHHKPKFILNLDEVEHPHHELSYAELVFLAYPQDPPADTSDIIYTITIEYMEGEIISFARGDKPVAIKQGMVCNVRKTGRS</sequence>